<reference evidence="1" key="1">
    <citation type="submission" date="2022-06" db="EMBL/GenBank/DDBJ databases">
        <title>Isolation of gut microbiota from human fecal samples.</title>
        <authorList>
            <person name="Pamer E.G."/>
            <person name="Barat B."/>
            <person name="Waligurski E."/>
            <person name="Medina S."/>
            <person name="Paddock L."/>
            <person name="Mostad J."/>
        </authorList>
    </citation>
    <scope>NUCLEOTIDE SEQUENCE</scope>
    <source>
        <strain evidence="1">DFI.9.91</strain>
    </source>
</reference>
<evidence type="ECO:0000313" key="1">
    <source>
        <dbReference type="EMBL" id="MCQ4770812.1"/>
    </source>
</evidence>
<dbReference type="Proteomes" id="UP001204562">
    <property type="component" value="Unassembled WGS sequence"/>
</dbReference>
<dbReference type="InterPro" id="IPR016905">
    <property type="entry name" value="Glycyl_radical_YjjI-like"/>
</dbReference>
<dbReference type="Pfam" id="PF11230">
    <property type="entry name" value="YjjI-like"/>
    <property type="match status" value="1"/>
</dbReference>
<dbReference type="EMBL" id="JANFYS010000020">
    <property type="protein sequence ID" value="MCQ4770812.1"/>
    <property type="molecule type" value="Genomic_DNA"/>
</dbReference>
<gene>
    <name evidence="1" type="ORF">NE579_10085</name>
</gene>
<proteinExistence type="predicted"/>
<organism evidence="1 2">
    <name type="scientific">Intestinimonas massiliensis</name>
    <name type="common">ex Afouda et al. 2020</name>
    <dbReference type="NCBI Taxonomy" id="1673721"/>
    <lineage>
        <taxon>Bacteria</taxon>
        <taxon>Bacillati</taxon>
        <taxon>Bacillota</taxon>
        <taxon>Clostridia</taxon>
        <taxon>Eubacteriales</taxon>
        <taxon>Intestinimonas</taxon>
    </lineage>
</organism>
<sequence length="102" mass="11595">MNWRRCEQRKKRIFDTTPRFRELREAGVLCTMSEGNGTYAPRYVLPDYEKLMREGCRFLRLAPPYQPVGGRHCPGNLLPVYPLCHPLSCISGTGGQTAGTLH</sequence>
<dbReference type="AlphaFoldDB" id="A0AAW5JPQ1"/>
<protein>
    <submittedName>
        <fullName evidence="1">YjjI family glycine radical enzyme</fullName>
    </submittedName>
</protein>
<name>A0AAW5JPQ1_9FIRM</name>
<dbReference type="RefSeq" id="WP_256304162.1">
    <property type="nucleotide sequence ID" value="NZ_JANFYS010000020.1"/>
</dbReference>
<evidence type="ECO:0000313" key="2">
    <source>
        <dbReference type="Proteomes" id="UP001204562"/>
    </source>
</evidence>
<comment type="caution">
    <text evidence="1">The sequence shown here is derived from an EMBL/GenBank/DDBJ whole genome shotgun (WGS) entry which is preliminary data.</text>
</comment>
<accession>A0AAW5JPQ1</accession>